<dbReference type="SUPFAM" id="SSF52833">
    <property type="entry name" value="Thioredoxin-like"/>
    <property type="match status" value="1"/>
</dbReference>
<proteinExistence type="predicted"/>
<keyword evidence="2" id="KW-1185">Reference proteome</keyword>
<dbReference type="Gene3D" id="3.40.30.10">
    <property type="entry name" value="Glutaredoxin"/>
    <property type="match status" value="1"/>
</dbReference>
<organism evidence="1 2">
    <name type="scientific">Cryptosporangium aurantiacum</name>
    <dbReference type="NCBI Taxonomy" id="134849"/>
    <lineage>
        <taxon>Bacteria</taxon>
        <taxon>Bacillati</taxon>
        <taxon>Actinomycetota</taxon>
        <taxon>Actinomycetes</taxon>
        <taxon>Cryptosporangiales</taxon>
        <taxon>Cryptosporangiaceae</taxon>
        <taxon>Cryptosporangium</taxon>
    </lineage>
</organism>
<name>A0A1M7RHD0_9ACTN</name>
<accession>A0A1M7RHD0</accession>
<dbReference type="EMBL" id="FRCS01000012">
    <property type="protein sequence ID" value="SHN45626.1"/>
    <property type="molecule type" value="Genomic_DNA"/>
</dbReference>
<dbReference type="InterPro" id="IPR036249">
    <property type="entry name" value="Thioredoxin-like_sf"/>
</dbReference>
<dbReference type="STRING" id="134849.SAMN05443668_112162"/>
<evidence type="ECO:0000313" key="1">
    <source>
        <dbReference type="EMBL" id="SHN45626.1"/>
    </source>
</evidence>
<dbReference type="RefSeq" id="WP_073262362.1">
    <property type="nucleotide sequence ID" value="NZ_FRCS01000012.1"/>
</dbReference>
<reference evidence="1 2" key="1">
    <citation type="submission" date="2016-11" db="EMBL/GenBank/DDBJ databases">
        <authorList>
            <person name="Jaros S."/>
            <person name="Januszkiewicz K."/>
            <person name="Wedrychowicz H."/>
        </authorList>
    </citation>
    <scope>NUCLEOTIDE SEQUENCE [LARGE SCALE GENOMIC DNA]</scope>
    <source>
        <strain evidence="1 2">DSM 46144</strain>
    </source>
</reference>
<dbReference type="AlphaFoldDB" id="A0A1M7RHD0"/>
<dbReference type="InterPro" id="IPR008554">
    <property type="entry name" value="Glutaredoxin-like"/>
</dbReference>
<dbReference type="Pfam" id="PF05768">
    <property type="entry name" value="Glrx-like"/>
    <property type="match status" value="1"/>
</dbReference>
<dbReference type="Proteomes" id="UP000184440">
    <property type="component" value="Unassembled WGS sequence"/>
</dbReference>
<protein>
    <submittedName>
        <fullName evidence="1">Glutaredoxin</fullName>
    </submittedName>
</protein>
<dbReference type="OrthoDB" id="8779161at2"/>
<evidence type="ECO:0000313" key="2">
    <source>
        <dbReference type="Proteomes" id="UP000184440"/>
    </source>
</evidence>
<gene>
    <name evidence="1" type="ORF">SAMN05443668_112162</name>
</gene>
<sequence>MAATDHTVTLLTRVGCHLCDDAKDVLVRIASETGVGWDEVDVDADPELAYEYGDRVPVVLLDGKEHGFWRVEEARLLRDLAR</sequence>